<dbReference type="InterPro" id="IPR005135">
    <property type="entry name" value="Endo/exonuclease/phosphatase"/>
</dbReference>
<dbReference type="PROSITE" id="PS50878">
    <property type="entry name" value="RT_POL"/>
    <property type="match status" value="1"/>
</dbReference>
<dbReference type="Gene3D" id="3.60.10.10">
    <property type="entry name" value="Endonuclease/exonuclease/phosphatase"/>
    <property type="match status" value="1"/>
</dbReference>
<keyword evidence="2" id="KW-0255">Endonuclease</keyword>
<dbReference type="AlphaFoldDB" id="A0A023EYS8"/>
<dbReference type="SUPFAM" id="SSF56219">
    <property type="entry name" value="DNase I-like"/>
    <property type="match status" value="1"/>
</dbReference>
<accession>A0A023EYS8</accession>
<reference evidence="2" key="1">
    <citation type="journal article" date="2014" name="PLoS Negl. Trop. Dis.">
        <title>An updated insight into the Sialotranscriptome of Triatoma infestans: developmental stage and geographic variations.</title>
        <authorList>
            <person name="Schwarz A."/>
            <person name="Medrano-Mercado N."/>
            <person name="Schaub G.A."/>
            <person name="Struchiner C.J."/>
            <person name="Bargues M.D."/>
            <person name="Levy M.Z."/>
            <person name="Ribeiro J.M."/>
        </authorList>
    </citation>
    <scope>NUCLEOTIDE SEQUENCE</scope>
    <source>
        <strain evidence="2">Chile</strain>
        <tissue evidence="2">Salivary glands</tissue>
    </source>
</reference>
<name>A0A023EYS8_TRIIF</name>
<proteinExistence type="evidence at transcript level"/>
<feature type="non-terminal residue" evidence="2">
    <location>
        <position position="1"/>
    </location>
</feature>
<dbReference type="InterPro" id="IPR036691">
    <property type="entry name" value="Endo/exonu/phosph_ase_sf"/>
</dbReference>
<dbReference type="Pfam" id="PF00078">
    <property type="entry name" value="RVT_1"/>
    <property type="match status" value="1"/>
</dbReference>
<keyword evidence="2" id="KW-0808">Transferase</keyword>
<dbReference type="PANTHER" id="PTHR36688">
    <property type="entry name" value="ENDO/EXONUCLEASE/PHOSPHATASE DOMAIN-CONTAINING PROTEIN"/>
    <property type="match status" value="1"/>
</dbReference>
<dbReference type="EMBL" id="GBBI01004395">
    <property type="protein sequence ID" value="JAC14317.1"/>
    <property type="molecule type" value="mRNA"/>
</dbReference>
<dbReference type="Pfam" id="PF14529">
    <property type="entry name" value="Exo_endo_phos_2"/>
    <property type="match status" value="1"/>
</dbReference>
<keyword evidence="2" id="KW-0378">Hydrolase</keyword>
<dbReference type="CDD" id="cd01650">
    <property type="entry name" value="RT_nLTR_like"/>
    <property type="match status" value="1"/>
</dbReference>
<protein>
    <submittedName>
        <fullName evidence="2">Putative endonuclease and reverse transcriptase-like protein</fullName>
    </submittedName>
</protein>
<dbReference type="SUPFAM" id="SSF56672">
    <property type="entry name" value="DNA/RNA polymerases"/>
    <property type="match status" value="1"/>
</dbReference>
<keyword evidence="2" id="KW-0695">RNA-directed DNA polymerase</keyword>
<dbReference type="InterPro" id="IPR052560">
    <property type="entry name" value="RdDP_mobile_element"/>
</dbReference>
<dbReference type="InterPro" id="IPR000477">
    <property type="entry name" value="RT_dom"/>
</dbReference>
<sequence length="895" mass="103319">QLHTHNLTLVNWNANGLKSRTSIFSDFLTRYDIDIGCITETHLNSTDRLKIPGYITYRTDRQTRVASGGVALCVKINIKHQIFPLTPLTNLEAVAIQVATQTGPLIILSAYLRPNTRLLEDDLQQIFTHNSTLLLGDLNSKHTYWGCRTTNNNGTRLLMATDNLNILISAPEEPTFYPTQRTYQPDILDIALSRNVNMPIHLDPISELDSDHLPVICTFHSHIQRNEQPPKLITGKIDWETYRHEMNNLLTIPTHYRSYDDIDTSLHTFTQAIYTGVYHCTYKRQDNVHRTKRLPGRILNLIHEKNRIRKIWQRTRDPSNKTHFNRLARQIKWELDNYRISTYRTYLEAMTPGDSCLWKETKRLLNEHTQIPPLQSGNVLAISDEEKCEAIATHLENKFTLTDHTDQDIEDQIYSELQQPHHTAELPIAFTSPSEILSIIKGLPNKKAPGDDLIPNIVIKNLPLKGLAFLTGIFNACLRLGYFPKQWKNAIVIVFHKAGKPNSDPNSYRPISLLNSLSKILEKIIYKRLLKHLTASNTIPPHQFGFRQKHSPLHQLKRVTEHIVHNFEERKYTAAIFLDVAAAFDTVWHSGLIYKLTNTNAPTYLTRIIGSFLQDRTFQVRLNNTFSTERQILAGLPQGAIMSPILFNLYCSDIPEPTTATLATYADDTMLASSNTDINESITDLQTSIDCISGWFHRWKLKLNPSKTEAKIFALRRFRNEDLRLLTIDNQEIPWKQKDQGVRYLGVILDTRLTWRLHINTKLQQAYTRLKQLYPLINRNTPLKHSCTTLLYKTLLRPLLTYACPVWITATNTLTKRLQTFQNKVLRIALNAPRFVRNTQTHRELDMPDIYTHMTKLTDNFFLTLHTLPSALPSHYHIGEPTSSRRLKPRLYQDL</sequence>
<organism evidence="2">
    <name type="scientific">Triatoma infestans</name>
    <name type="common">Assassin bug</name>
    <dbReference type="NCBI Taxonomy" id="30076"/>
    <lineage>
        <taxon>Eukaryota</taxon>
        <taxon>Metazoa</taxon>
        <taxon>Ecdysozoa</taxon>
        <taxon>Arthropoda</taxon>
        <taxon>Hexapoda</taxon>
        <taxon>Insecta</taxon>
        <taxon>Pterygota</taxon>
        <taxon>Neoptera</taxon>
        <taxon>Paraneoptera</taxon>
        <taxon>Hemiptera</taxon>
        <taxon>Heteroptera</taxon>
        <taxon>Panheteroptera</taxon>
        <taxon>Cimicomorpha</taxon>
        <taxon>Reduviidae</taxon>
        <taxon>Triatominae</taxon>
        <taxon>Triatoma</taxon>
    </lineage>
</organism>
<feature type="domain" description="Reverse transcriptase" evidence="1">
    <location>
        <begin position="476"/>
        <end position="749"/>
    </location>
</feature>
<dbReference type="GO" id="GO:0003964">
    <property type="term" value="F:RNA-directed DNA polymerase activity"/>
    <property type="evidence" value="ECO:0007669"/>
    <property type="project" value="UniProtKB-KW"/>
</dbReference>
<dbReference type="InterPro" id="IPR043502">
    <property type="entry name" value="DNA/RNA_pol_sf"/>
</dbReference>
<keyword evidence="2" id="KW-0548">Nucleotidyltransferase</keyword>
<keyword evidence="2" id="KW-0540">Nuclease</keyword>
<dbReference type="PANTHER" id="PTHR36688:SF2">
    <property type="entry name" value="ENDONUCLEASE_EXONUCLEASE_PHOSPHATASE DOMAIN-CONTAINING PROTEIN"/>
    <property type="match status" value="1"/>
</dbReference>
<evidence type="ECO:0000259" key="1">
    <source>
        <dbReference type="PROSITE" id="PS50878"/>
    </source>
</evidence>
<dbReference type="GO" id="GO:0004519">
    <property type="term" value="F:endonuclease activity"/>
    <property type="evidence" value="ECO:0007669"/>
    <property type="project" value="UniProtKB-KW"/>
</dbReference>
<evidence type="ECO:0000313" key="2">
    <source>
        <dbReference type="EMBL" id="JAC14317.1"/>
    </source>
</evidence>